<dbReference type="PATRIC" id="fig|1461583.4.peg.1018"/>
<accession>A0A078M2Z4</accession>
<gene>
    <name evidence="1" type="ORF">BN1050_01057</name>
</gene>
<dbReference type="EMBL" id="LN483074">
    <property type="protein sequence ID" value="CEA01883.1"/>
    <property type="molecule type" value="Genomic_DNA"/>
</dbReference>
<sequence length="541" mass="62114">MKKLIIGIAALVIVVLASTYYLTRPAAQGALITLSPTIALHSDANFTLAPSKPVTTKRENATDTTYTYDVSDAQKELGTLQIVVREIDNGDQFVFQQFISKVDEPLALPIKLVINKAKSMDYFSFEEPIEQEHDRVFGIDYTSNIKGIFTFNKRYDILLSQNYISKQLTETYDDGSESRLRELIREDKTYSKTHDNQVATFTLPLHTTTKDDISESWMLVSKDKLFDNEDERNYYKNFTNDKFIMSNKWLVADGTYTKLPWSVEPATKVGYGRNLVALQANKIAKLNDKVPQRFYYNMIVNSLNDLLLFKGDAAIWQTEYTSTWLKKDYGIQAPYTDTRHNENIALFLSQAGKLLKNKEVASSDLIYANFLADQERIDNILRTDNGYYILDYYSKHQTKKTHVSLNHALGEMNFLFKTYKKTNNKDYKNTALAIKQAFEDTGLDWINQTNGDLWYQIDGSGKLSGKDYDVLTLEDLIASLTLYEELDIPYDISFYYTLISSKLVYLMSNDVPMPIKLYENLTTLGFASIIEGYDHVVDYNN</sequence>
<dbReference type="HOGENOM" id="CLU_511593_0_0_9"/>
<evidence type="ECO:0000313" key="1">
    <source>
        <dbReference type="EMBL" id="CEA01883.1"/>
    </source>
</evidence>
<protein>
    <recommendedName>
        <fullName evidence="2">D-glucuronyl C5-epimerase C-terminal domain-containing protein</fullName>
    </recommendedName>
</protein>
<dbReference type="AlphaFoldDB" id="A0A078M2Z4"/>
<evidence type="ECO:0008006" key="2">
    <source>
        <dbReference type="Google" id="ProtNLM"/>
    </source>
</evidence>
<organism evidence="1">
    <name type="scientific">Metalysinibacillus saudimassiliensis</name>
    <dbReference type="NCBI Taxonomy" id="1461583"/>
    <lineage>
        <taxon>Bacteria</taxon>
        <taxon>Bacillati</taxon>
        <taxon>Bacillota</taxon>
        <taxon>Bacilli</taxon>
        <taxon>Bacillales</taxon>
        <taxon>Caryophanaceae</taxon>
        <taxon>Metalysinibacillus</taxon>
    </lineage>
</organism>
<name>A0A078M2Z4_9BACL</name>
<proteinExistence type="predicted"/>
<reference evidence="1" key="1">
    <citation type="submission" date="2014-07" db="EMBL/GenBank/DDBJ databases">
        <authorList>
            <person name="Urmite Genomes Urmite Genomes"/>
        </authorList>
    </citation>
    <scope>NUCLEOTIDE SEQUENCE</scope>
    <source>
        <strain evidence="1">13S34_air</strain>
    </source>
</reference>